<dbReference type="EMBL" id="JBEZFP010000007">
    <property type="protein sequence ID" value="MEU8132675.1"/>
    <property type="molecule type" value="Genomic_DNA"/>
</dbReference>
<dbReference type="Gene3D" id="3.30.200.20">
    <property type="entry name" value="Phosphorylase Kinase, domain 1"/>
    <property type="match status" value="1"/>
</dbReference>
<organism evidence="3 4">
    <name type="scientific">Streptodolium elevatio</name>
    <dbReference type="NCBI Taxonomy" id="3157996"/>
    <lineage>
        <taxon>Bacteria</taxon>
        <taxon>Bacillati</taxon>
        <taxon>Actinomycetota</taxon>
        <taxon>Actinomycetes</taxon>
        <taxon>Kitasatosporales</taxon>
        <taxon>Streptomycetaceae</taxon>
        <taxon>Streptodolium</taxon>
    </lineage>
</organism>
<dbReference type="CDD" id="cd05154">
    <property type="entry name" value="ACAD10_11_N-like"/>
    <property type="match status" value="1"/>
</dbReference>
<dbReference type="SUPFAM" id="SSF56112">
    <property type="entry name" value="Protein kinase-like (PK-like)"/>
    <property type="match status" value="1"/>
</dbReference>
<dbReference type="Proteomes" id="UP001551482">
    <property type="component" value="Unassembled WGS sequence"/>
</dbReference>
<dbReference type="InterPro" id="IPR011009">
    <property type="entry name" value="Kinase-like_dom_sf"/>
</dbReference>
<feature type="region of interest" description="Disordered" evidence="1">
    <location>
        <begin position="1"/>
        <end position="23"/>
    </location>
</feature>
<dbReference type="PANTHER" id="PTHR21310">
    <property type="entry name" value="AMINOGLYCOSIDE PHOSPHOTRANSFERASE-RELATED-RELATED"/>
    <property type="match status" value="1"/>
</dbReference>
<comment type="caution">
    <text evidence="3">The sequence shown here is derived from an EMBL/GenBank/DDBJ whole genome shotgun (WGS) entry which is preliminary data.</text>
</comment>
<feature type="domain" description="Aminoglycoside phosphotransferase" evidence="2">
    <location>
        <begin position="67"/>
        <end position="287"/>
    </location>
</feature>
<proteinExistence type="predicted"/>
<name>A0ABV3DAA9_9ACTN</name>
<sequence length="371" mass="41536">MSEQSGAMARPRTSTRDTGEAQAAVRAWLRTRVPDPDAEVLDLAVPSANGMSSETLLLTARWTENGGPVERRLVVRLAPRVDAMPVFPRYDLAAQFESMRLVRDHVPVPDVHWYEPDPAPLGSPFFVMERLDGRVPPDIPPYVYGSWVTELSPQARSRMQDATVEAIAALHRIPDAPSRFAFLDREPSNGRSTLRRHVDATRAFADWAAAEHPSPLIDRGFAWLDANWPTEEGPTVLSWGDSRVGNIMYTEGADALPAAVLDWEMAALGVPELDLAWLVDLHRMFQTGAERRGVPGLPDFLRWDDVAARYAELTGYHPRDEEFHRVYASLRMSVISLRTQLRAVHFGEIAMPDDPDDLIRARCDLEDLITA</sequence>
<evidence type="ECO:0000259" key="2">
    <source>
        <dbReference type="Pfam" id="PF01636"/>
    </source>
</evidence>
<evidence type="ECO:0000256" key="1">
    <source>
        <dbReference type="SAM" id="MobiDB-lite"/>
    </source>
</evidence>
<dbReference type="InterPro" id="IPR051678">
    <property type="entry name" value="AGP_Transferase"/>
</dbReference>
<dbReference type="Gene3D" id="3.90.1200.10">
    <property type="match status" value="1"/>
</dbReference>
<gene>
    <name evidence="3" type="ORF">AB0C36_04115</name>
</gene>
<reference evidence="3 4" key="1">
    <citation type="submission" date="2024-06" db="EMBL/GenBank/DDBJ databases">
        <title>The Natural Products Discovery Center: Release of the First 8490 Sequenced Strains for Exploring Actinobacteria Biosynthetic Diversity.</title>
        <authorList>
            <person name="Kalkreuter E."/>
            <person name="Kautsar S.A."/>
            <person name="Yang D."/>
            <person name="Bader C.D."/>
            <person name="Teijaro C.N."/>
            <person name="Fluegel L."/>
            <person name="Davis C.M."/>
            <person name="Simpson J.R."/>
            <person name="Lauterbach L."/>
            <person name="Steele A.D."/>
            <person name="Gui C."/>
            <person name="Meng S."/>
            <person name="Li G."/>
            <person name="Viehrig K."/>
            <person name="Ye F."/>
            <person name="Su P."/>
            <person name="Kiefer A.F."/>
            <person name="Nichols A."/>
            <person name="Cepeda A.J."/>
            <person name="Yan W."/>
            <person name="Fan B."/>
            <person name="Jiang Y."/>
            <person name="Adhikari A."/>
            <person name="Zheng C.-J."/>
            <person name="Schuster L."/>
            <person name="Cowan T.M."/>
            <person name="Smanski M.J."/>
            <person name="Chevrette M.G."/>
            <person name="De Carvalho L.P.S."/>
            <person name="Shen B."/>
        </authorList>
    </citation>
    <scope>NUCLEOTIDE SEQUENCE [LARGE SCALE GENOMIC DNA]</scope>
    <source>
        <strain evidence="3 4">NPDC048946</strain>
    </source>
</reference>
<dbReference type="PANTHER" id="PTHR21310:SF40">
    <property type="entry name" value="AMINOGLYCOSIDE PHOSPHOTRANSFERASE DOMAIN-CONTAINING PROTEIN-RELATED"/>
    <property type="match status" value="1"/>
</dbReference>
<evidence type="ECO:0000313" key="3">
    <source>
        <dbReference type="EMBL" id="MEU8132675.1"/>
    </source>
</evidence>
<dbReference type="RefSeq" id="WP_358348887.1">
    <property type="nucleotide sequence ID" value="NZ_JBEZFP010000007.1"/>
</dbReference>
<dbReference type="InterPro" id="IPR041726">
    <property type="entry name" value="ACAD10_11_N"/>
</dbReference>
<keyword evidence="4" id="KW-1185">Reference proteome</keyword>
<protein>
    <submittedName>
        <fullName evidence="3">Phosphotransferase family protein</fullName>
    </submittedName>
</protein>
<dbReference type="InterPro" id="IPR002575">
    <property type="entry name" value="Aminoglycoside_PTrfase"/>
</dbReference>
<accession>A0ABV3DAA9</accession>
<evidence type="ECO:0000313" key="4">
    <source>
        <dbReference type="Proteomes" id="UP001551482"/>
    </source>
</evidence>
<dbReference type="Pfam" id="PF01636">
    <property type="entry name" value="APH"/>
    <property type="match status" value="1"/>
</dbReference>